<keyword evidence="11" id="KW-1185">Reference proteome</keyword>
<sequence>MERLDDATRHAYRSAFRQAVADGQAKPLLIPYSVLGAFIVPALWLTIPHTHRPWLYQTRWLVVAFVVLFNINVARQSSSTNMACAYAAGLMASWGVVLNMNLLVWKRPQFEAARAIRVLRKATHERTDSTLASATSPQTSHGLRSRNIGVPTAGPRTQEFESMTDAELSRSRQDISFQYPDFADAYKRAGWNWSISSIPRPKIPAKTRLGDRVDLNSMPRVTGSGYERCLTERQFIRKHVVKILIMYCILDLLSVSMMMDPYFIHGPDNASELPRHLQRLSPWVIIAYRELLCLSGVLAALDAVFAVNNVVQYWLFKTLWPSRAALWHYSSTFGSFSLVLDKGLAGWWGDWWHQTFRQQFLAPSLYLQRRGYLREGSQTAAAVAMFLSFFQSGLLHAFGSMSSIPETRPWRSPLFFLLQVAGISIQDGLAKVMKRRVPNPPRMLTRIANFLFTFVWMYATSTLFIDDISSSGLWLLEPVPISPLRWLGYGHPTDHWWRWDRDHFPKWHSGAHWWETGIAL</sequence>
<organism evidence="10 11">
    <name type="scientific">Drechmeria coniospora</name>
    <name type="common">Nematophagous fungus</name>
    <name type="synonym">Meria coniospora</name>
    <dbReference type="NCBI Taxonomy" id="98403"/>
    <lineage>
        <taxon>Eukaryota</taxon>
        <taxon>Fungi</taxon>
        <taxon>Dikarya</taxon>
        <taxon>Ascomycota</taxon>
        <taxon>Pezizomycotina</taxon>
        <taxon>Sordariomycetes</taxon>
        <taxon>Hypocreomycetidae</taxon>
        <taxon>Hypocreales</taxon>
        <taxon>Ophiocordycipitaceae</taxon>
        <taxon>Drechmeria</taxon>
    </lineage>
</organism>
<dbReference type="InterPro" id="IPR032805">
    <property type="entry name" value="Wax_synthase_dom"/>
</dbReference>
<dbReference type="InParanoid" id="A0A151GER2"/>
<feature type="transmembrane region" description="Helical" evidence="8">
    <location>
        <begin position="85"/>
        <end position="105"/>
    </location>
</feature>
<dbReference type="Proteomes" id="UP000076580">
    <property type="component" value="Chromosome 03"/>
</dbReference>
<evidence type="ECO:0000313" key="10">
    <source>
        <dbReference type="EMBL" id="KYK55587.1"/>
    </source>
</evidence>
<keyword evidence="6 8" id="KW-0472">Membrane</keyword>
<feature type="transmembrane region" description="Helical" evidence="8">
    <location>
        <begin position="243"/>
        <end position="264"/>
    </location>
</feature>
<evidence type="ECO:0000256" key="8">
    <source>
        <dbReference type="SAM" id="Phobius"/>
    </source>
</evidence>
<feature type="transmembrane region" description="Helical" evidence="8">
    <location>
        <begin position="447"/>
        <end position="465"/>
    </location>
</feature>
<keyword evidence="3" id="KW-0808">Transferase</keyword>
<dbReference type="PANTHER" id="PTHR31595:SF67">
    <property type="entry name" value="WAX SYNTHASE DOMAIN-CONTAINING PROTEIN"/>
    <property type="match status" value="1"/>
</dbReference>
<dbReference type="EMBL" id="LAYC01000003">
    <property type="protein sequence ID" value="KYK55587.1"/>
    <property type="molecule type" value="Genomic_DNA"/>
</dbReference>
<dbReference type="GO" id="GO:0016020">
    <property type="term" value="C:membrane"/>
    <property type="evidence" value="ECO:0007669"/>
    <property type="project" value="UniProtKB-SubCell"/>
</dbReference>
<feature type="region of interest" description="Disordered" evidence="7">
    <location>
        <begin position="127"/>
        <end position="156"/>
    </location>
</feature>
<feature type="transmembrane region" description="Helical" evidence="8">
    <location>
        <begin position="54"/>
        <end position="73"/>
    </location>
</feature>
<dbReference type="GO" id="GO:0006629">
    <property type="term" value="P:lipid metabolic process"/>
    <property type="evidence" value="ECO:0007669"/>
    <property type="project" value="InterPro"/>
</dbReference>
<evidence type="ECO:0000256" key="3">
    <source>
        <dbReference type="ARBA" id="ARBA00022679"/>
    </source>
</evidence>
<feature type="transmembrane region" description="Helical" evidence="8">
    <location>
        <begin position="284"/>
        <end position="307"/>
    </location>
</feature>
<proteinExistence type="inferred from homology"/>
<protein>
    <recommendedName>
        <fullName evidence="9">Wax synthase domain-containing protein</fullName>
    </recommendedName>
</protein>
<dbReference type="GO" id="GO:0008374">
    <property type="term" value="F:O-acyltransferase activity"/>
    <property type="evidence" value="ECO:0007669"/>
    <property type="project" value="InterPro"/>
</dbReference>
<reference evidence="10 11" key="1">
    <citation type="journal article" date="2016" name="Sci. Rep.">
        <title>Insights into Adaptations to a Near-Obligate Nematode Endoparasitic Lifestyle from the Finished Genome of Drechmeria coniospora.</title>
        <authorList>
            <person name="Zhang L."/>
            <person name="Zhou Z."/>
            <person name="Guo Q."/>
            <person name="Fokkens L."/>
            <person name="Miskei M."/>
            <person name="Pocsi I."/>
            <person name="Zhang W."/>
            <person name="Chen M."/>
            <person name="Wang L."/>
            <person name="Sun Y."/>
            <person name="Donzelli B.G."/>
            <person name="Gibson D.M."/>
            <person name="Nelson D.R."/>
            <person name="Luo J.G."/>
            <person name="Rep M."/>
            <person name="Liu H."/>
            <person name="Yang S."/>
            <person name="Wang J."/>
            <person name="Krasnoff S.B."/>
            <person name="Xu Y."/>
            <person name="Molnar I."/>
            <person name="Lin M."/>
        </authorList>
    </citation>
    <scope>NUCLEOTIDE SEQUENCE [LARGE SCALE GENOMIC DNA]</scope>
    <source>
        <strain evidence="10 11">ARSEF 6962</strain>
    </source>
</reference>
<evidence type="ECO:0000256" key="7">
    <source>
        <dbReference type="SAM" id="MobiDB-lite"/>
    </source>
</evidence>
<feature type="transmembrane region" description="Helical" evidence="8">
    <location>
        <begin position="29"/>
        <end position="47"/>
    </location>
</feature>
<dbReference type="AlphaFoldDB" id="A0A151GER2"/>
<dbReference type="PANTHER" id="PTHR31595">
    <property type="entry name" value="LONG-CHAIN-ALCOHOL O-FATTY-ACYLTRANSFERASE 3-RELATED"/>
    <property type="match status" value="1"/>
</dbReference>
<keyword evidence="4 8" id="KW-0812">Transmembrane</keyword>
<evidence type="ECO:0000256" key="4">
    <source>
        <dbReference type="ARBA" id="ARBA00022692"/>
    </source>
</evidence>
<evidence type="ECO:0000256" key="1">
    <source>
        <dbReference type="ARBA" id="ARBA00004141"/>
    </source>
</evidence>
<gene>
    <name evidence="10" type="ORF">DCS_07550</name>
</gene>
<evidence type="ECO:0000259" key="9">
    <source>
        <dbReference type="Pfam" id="PF13813"/>
    </source>
</evidence>
<dbReference type="Pfam" id="PF13813">
    <property type="entry name" value="MBOAT_2"/>
    <property type="match status" value="1"/>
</dbReference>
<evidence type="ECO:0000256" key="2">
    <source>
        <dbReference type="ARBA" id="ARBA00007282"/>
    </source>
</evidence>
<evidence type="ECO:0000313" key="11">
    <source>
        <dbReference type="Proteomes" id="UP000076580"/>
    </source>
</evidence>
<feature type="domain" description="Wax synthase" evidence="9">
    <location>
        <begin position="331"/>
        <end position="418"/>
    </location>
</feature>
<dbReference type="RefSeq" id="XP_040654939.1">
    <property type="nucleotide sequence ID" value="XM_040804835.1"/>
</dbReference>
<keyword evidence="5 8" id="KW-1133">Transmembrane helix</keyword>
<feature type="compositionally biased region" description="Polar residues" evidence="7">
    <location>
        <begin position="129"/>
        <end position="142"/>
    </location>
</feature>
<dbReference type="GeneID" id="63720193"/>
<comment type="similarity">
    <text evidence="2">Belongs to the wax synthase family.</text>
</comment>
<dbReference type="STRING" id="98403.A0A151GER2"/>
<dbReference type="InterPro" id="IPR044851">
    <property type="entry name" value="Wax_synthase"/>
</dbReference>
<evidence type="ECO:0000256" key="5">
    <source>
        <dbReference type="ARBA" id="ARBA00022989"/>
    </source>
</evidence>
<evidence type="ECO:0000256" key="6">
    <source>
        <dbReference type="ARBA" id="ARBA00023136"/>
    </source>
</evidence>
<accession>A0A151GER2</accession>
<name>A0A151GER2_DRECN</name>
<comment type="caution">
    <text evidence="10">The sequence shown here is derived from an EMBL/GenBank/DDBJ whole genome shotgun (WGS) entry which is preliminary data.</text>
</comment>
<comment type="subcellular location">
    <subcellularLocation>
        <location evidence="1">Membrane</location>
        <topology evidence="1">Multi-pass membrane protein</topology>
    </subcellularLocation>
</comment>